<keyword evidence="5" id="KW-1185">Reference proteome</keyword>
<dbReference type="AlphaFoldDB" id="A0A210QJB3"/>
<dbReference type="InterPro" id="IPR027417">
    <property type="entry name" value="P-loop_NTPase"/>
</dbReference>
<evidence type="ECO:0000259" key="3">
    <source>
        <dbReference type="Pfam" id="PF00685"/>
    </source>
</evidence>
<dbReference type="Pfam" id="PF00685">
    <property type="entry name" value="Sulfotransfer_1"/>
    <property type="match status" value="1"/>
</dbReference>
<name>A0A210QJB3_MIZYE</name>
<feature type="domain" description="Sulfotransferase" evidence="3">
    <location>
        <begin position="47"/>
        <end position="290"/>
    </location>
</feature>
<comment type="similarity">
    <text evidence="1">Belongs to the sulfotransferase 1 family.</text>
</comment>
<dbReference type="InterPro" id="IPR000863">
    <property type="entry name" value="Sulfotransferase_dom"/>
</dbReference>
<dbReference type="EMBL" id="NEDP02003367">
    <property type="protein sequence ID" value="OWF48830.1"/>
    <property type="molecule type" value="Genomic_DNA"/>
</dbReference>
<reference evidence="4 5" key="1">
    <citation type="journal article" date="2017" name="Nat. Ecol. Evol.">
        <title>Scallop genome provides insights into evolution of bilaterian karyotype and development.</title>
        <authorList>
            <person name="Wang S."/>
            <person name="Zhang J."/>
            <person name="Jiao W."/>
            <person name="Li J."/>
            <person name="Xun X."/>
            <person name="Sun Y."/>
            <person name="Guo X."/>
            <person name="Huan P."/>
            <person name="Dong B."/>
            <person name="Zhang L."/>
            <person name="Hu X."/>
            <person name="Sun X."/>
            <person name="Wang J."/>
            <person name="Zhao C."/>
            <person name="Wang Y."/>
            <person name="Wang D."/>
            <person name="Huang X."/>
            <person name="Wang R."/>
            <person name="Lv J."/>
            <person name="Li Y."/>
            <person name="Zhang Z."/>
            <person name="Liu B."/>
            <person name="Lu W."/>
            <person name="Hui Y."/>
            <person name="Liang J."/>
            <person name="Zhou Z."/>
            <person name="Hou R."/>
            <person name="Li X."/>
            <person name="Liu Y."/>
            <person name="Li H."/>
            <person name="Ning X."/>
            <person name="Lin Y."/>
            <person name="Zhao L."/>
            <person name="Xing Q."/>
            <person name="Dou J."/>
            <person name="Li Y."/>
            <person name="Mao J."/>
            <person name="Guo H."/>
            <person name="Dou H."/>
            <person name="Li T."/>
            <person name="Mu C."/>
            <person name="Jiang W."/>
            <person name="Fu Q."/>
            <person name="Fu X."/>
            <person name="Miao Y."/>
            <person name="Liu J."/>
            <person name="Yu Q."/>
            <person name="Li R."/>
            <person name="Liao H."/>
            <person name="Li X."/>
            <person name="Kong Y."/>
            <person name="Jiang Z."/>
            <person name="Chourrout D."/>
            <person name="Li R."/>
            <person name="Bao Z."/>
        </authorList>
    </citation>
    <scope>NUCLEOTIDE SEQUENCE [LARGE SCALE GENOMIC DNA]</scope>
    <source>
        <strain evidence="4 5">PY_sf001</strain>
    </source>
</reference>
<organism evidence="4 5">
    <name type="scientific">Mizuhopecten yessoensis</name>
    <name type="common">Japanese scallop</name>
    <name type="synonym">Patinopecten yessoensis</name>
    <dbReference type="NCBI Taxonomy" id="6573"/>
    <lineage>
        <taxon>Eukaryota</taxon>
        <taxon>Metazoa</taxon>
        <taxon>Spiralia</taxon>
        <taxon>Lophotrochozoa</taxon>
        <taxon>Mollusca</taxon>
        <taxon>Bivalvia</taxon>
        <taxon>Autobranchia</taxon>
        <taxon>Pteriomorphia</taxon>
        <taxon>Pectinida</taxon>
        <taxon>Pectinoidea</taxon>
        <taxon>Pectinidae</taxon>
        <taxon>Mizuhopecten</taxon>
    </lineage>
</organism>
<dbReference type="SUPFAM" id="SSF52540">
    <property type="entry name" value="P-loop containing nucleoside triphosphate hydrolases"/>
    <property type="match status" value="1"/>
</dbReference>
<gene>
    <name evidence="4" type="ORF">KP79_PYT07653</name>
</gene>
<protein>
    <submittedName>
        <fullName evidence="4">Sulfotransferase 1C2</fullName>
    </submittedName>
</protein>
<dbReference type="Proteomes" id="UP000242188">
    <property type="component" value="Unassembled WGS sequence"/>
</dbReference>
<evidence type="ECO:0000256" key="2">
    <source>
        <dbReference type="ARBA" id="ARBA00022679"/>
    </source>
</evidence>
<dbReference type="Gene3D" id="3.40.50.300">
    <property type="entry name" value="P-loop containing nucleotide triphosphate hydrolases"/>
    <property type="match status" value="1"/>
</dbReference>
<dbReference type="OrthoDB" id="6409834at2759"/>
<sequence>MEVVNTTDKEGNKIKYKKYKGRSFHMQTVGNVEDQLRMVETFKVRSDDVFICTFPKSGTHWVANIVIPLITGSIGFSSEENGLTLEFHDLSAADEIEDRRAIGSHLSYPFIPAGVKGGTGKVINVLRNPKDTFVSFWKYFSTMLNTGYEGTMDGFLRFFLSDEFYMSASWFTYIKEWTDGKSNNPDIQVHTVWYEDLKENLYDEIVKISAFLGSKVDEKFLREVESSVSFTRLKAAHNTDTGTTDRWKDLCKDGRLPIYRKGVIGDWKNELTVAQSELIDTAIKERLAGYTFNLKYE</sequence>
<keyword evidence="2 4" id="KW-0808">Transferase</keyword>
<evidence type="ECO:0000256" key="1">
    <source>
        <dbReference type="ARBA" id="ARBA00005771"/>
    </source>
</evidence>
<proteinExistence type="inferred from homology"/>
<accession>A0A210QJB3</accession>
<dbReference type="PANTHER" id="PTHR11783">
    <property type="entry name" value="SULFOTRANSFERASE SULT"/>
    <property type="match status" value="1"/>
</dbReference>
<evidence type="ECO:0000313" key="4">
    <source>
        <dbReference type="EMBL" id="OWF48830.1"/>
    </source>
</evidence>
<comment type="caution">
    <text evidence="4">The sequence shown here is derived from an EMBL/GenBank/DDBJ whole genome shotgun (WGS) entry which is preliminary data.</text>
</comment>
<evidence type="ECO:0000313" key="5">
    <source>
        <dbReference type="Proteomes" id="UP000242188"/>
    </source>
</evidence>
<dbReference type="GO" id="GO:0008146">
    <property type="term" value="F:sulfotransferase activity"/>
    <property type="evidence" value="ECO:0007669"/>
    <property type="project" value="InterPro"/>
</dbReference>